<dbReference type="KEGG" id="ats:109757742"/>
<evidence type="ECO:0000256" key="6">
    <source>
        <dbReference type="SAM" id="MobiDB-lite"/>
    </source>
</evidence>
<name>A0A453G724_AEGTS</name>
<dbReference type="SUPFAM" id="SSF101936">
    <property type="entry name" value="DNA-binding pseudobarrel domain"/>
    <property type="match status" value="2"/>
</dbReference>
<keyword evidence="4" id="KW-0804">Transcription</keyword>
<reference evidence="8" key="3">
    <citation type="journal article" date="2017" name="Nature">
        <title>Genome sequence of the progenitor of the wheat D genome Aegilops tauschii.</title>
        <authorList>
            <person name="Luo M.C."/>
            <person name="Gu Y.Q."/>
            <person name="Puiu D."/>
            <person name="Wang H."/>
            <person name="Twardziok S.O."/>
            <person name="Deal K.R."/>
            <person name="Huo N."/>
            <person name="Zhu T."/>
            <person name="Wang L."/>
            <person name="Wang Y."/>
            <person name="McGuire P.E."/>
            <person name="Liu S."/>
            <person name="Long H."/>
            <person name="Ramasamy R.K."/>
            <person name="Rodriguez J.C."/>
            <person name="Van S.L."/>
            <person name="Yuan L."/>
            <person name="Wang Z."/>
            <person name="Xia Z."/>
            <person name="Xiao L."/>
            <person name="Anderson O.D."/>
            <person name="Ouyang S."/>
            <person name="Liang Y."/>
            <person name="Zimin A.V."/>
            <person name="Pertea G."/>
            <person name="Qi P."/>
            <person name="Bennetzen J.L."/>
            <person name="Dai X."/>
            <person name="Dawson M.W."/>
            <person name="Muller H.G."/>
            <person name="Kugler K."/>
            <person name="Rivarola-Duarte L."/>
            <person name="Spannagl M."/>
            <person name="Mayer K.F.X."/>
            <person name="Lu F.H."/>
            <person name="Bevan M.W."/>
            <person name="Leroy P."/>
            <person name="Li P."/>
            <person name="You F.M."/>
            <person name="Sun Q."/>
            <person name="Liu Z."/>
            <person name="Lyons E."/>
            <person name="Wicker T."/>
            <person name="Salzberg S.L."/>
            <person name="Devos K.M."/>
            <person name="Dvorak J."/>
        </authorList>
    </citation>
    <scope>NUCLEOTIDE SEQUENCE [LARGE SCALE GENOMIC DNA]</scope>
    <source>
        <strain evidence="8">cv. AL8/78</strain>
    </source>
</reference>
<dbReference type="RefSeq" id="XP_020172157.1">
    <property type="nucleotide sequence ID" value="XM_020316568.4"/>
</dbReference>
<dbReference type="Proteomes" id="UP000015105">
    <property type="component" value="Chromosome 3D"/>
</dbReference>
<evidence type="ECO:0000256" key="2">
    <source>
        <dbReference type="ARBA" id="ARBA00023015"/>
    </source>
</evidence>
<dbReference type="Gramene" id="AET3Gv20905200.1">
    <property type="protein sequence ID" value="AET3Gv20905200.1"/>
    <property type="gene ID" value="AET3Gv20905200"/>
</dbReference>
<dbReference type="OMA" id="NECGDMH"/>
<evidence type="ECO:0000256" key="3">
    <source>
        <dbReference type="ARBA" id="ARBA00023125"/>
    </source>
</evidence>
<dbReference type="PROSITE" id="PS50863">
    <property type="entry name" value="B3"/>
    <property type="match status" value="2"/>
</dbReference>
<dbReference type="InterPro" id="IPR039218">
    <property type="entry name" value="REM_fam"/>
</dbReference>
<reference evidence="8" key="5">
    <citation type="journal article" date="2021" name="G3 (Bethesda)">
        <title>Aegilops tauschii genome assembly Aet v5.0 features greater sequence contiguity and improved annotation.</title>
        <authorList>
            <person name="Wang L."/>
            <person name="Zhu T."/>
            <person name="Rodriguez J.C."/>
            <person name="Deal K.R."/>
            <person name="Dubcovsky J."/>
            <person name="McGuire P.E."/>
            <person name="Lux T."/>
            <person name="Spannagl M."/>
            <person name="Mayer K.F.X."/>
            <person name="Baldrich P."/>
            <person name="Meyers B.C."/>
            <person name="Huo N."/>
            <person name="Gu Y.Q."/>
            <person name="Zhou H."/>
            <person name="Devos K.M."/>
            <person name="Bennetzen J.L."/>
            <person name="Unver T."/>
            <person name="Budak H."/>
            <person name="Gulick P.J."/>
            <person name="Galiba G."/>
            <person name="Kalapos B."/>
            <person name="Nelson D.R."/>
            <person name="Li P."/>
            <person name="You F.M."/>
            <person name="Luo M.C."/>
            <person name="Dvorak J."/>
        </authorList>
    </citation>
    <scope>NUCLEOTIDE SEQUENCE [LARGE SCALE GENOMIC DNA]</scope>
    <source>
        <strain evidence="8">cv. AL8/78</strain>
    </source>
</reference>
<feature type="region of interest" description="Disordered" evidence="6">
    <location>
        <begin position="189"/>
        <end position="224"/>
    </location>
</feature>
<dbReference type="PANTHER" id="PTHR31674">
    <property type="entry name" value="B3 DOMAIN-CONTAINING PROTEIN REM-LIKE 3-RELATED"/>
    <property type="match status" value="1"/>
</dbReference>
<dbReference type="GO" id="GO:0003677">
    <property type="term" value="F:DNA binding"/>
    <property type="evidence" value="ECO:0007669"/>
    <property type="project" value="UniProtKB-KW"/>
</dbReference>
<accession>A0A453G724</accession>
<sequence>MCWCCAVTSIPTFYKRFLASSSPPPIPLHHKIPRLLLPSVSESESETETSRWPRPCSMVILRSHRDTETAEMAQGQGSPDLVGFQFYKLMAAGMSWEKLVLPDKFVRGLNGRELRGVKLRVEGGGARAWDVEVVVNECGDMHLGRGWKEFVRANGVELGQLLVFCYDGAGAALLTVKVFDDSECGRHCSQREEENDSVEEEESPPPALPGSGSSSSDGVVHGGGGGAAPSRFTVTLGQCHLGTKKKQYLNVPVEFSQSHGFTEKGRVVLRMRGQQWTVCLKHSNRRKGNARTRTALRYGWNRFRVDNGLRVGDICFFQLVQDAGGDDPVLSVEVRKADGTIVQ</sequence>
<reference evidence="8" key="4">
    <citation type="submission" date="2019-03" db="UniProtKB">
        <authorList>
            <consortium name="EnsemblPlants"/>
        </authorList>
    </citation>
    <scope>IDENTIFICATION</scope>
</reference>
<comment type="subcellular location">
    <subcellularLocation>
        <location evidence="1">Nucleus</location>
    </subcellularLocation>
</comment>
<evidence type="ECO:0000313" key="8">
    <source>
        <dbReference type="EnsemblPlants" id="AET3Gv20905200.1"/>
    </source>
</evidence>
<feature type="domain" description="TF-B3" evidence="7">
    <location>
        <begin position="84"/>
        <end position="182"/>
    </location>
</feature>
<dbReference type="InterPro" id="IPR015300">
    <property type="entry name" value="DNA-bd_pseudobarrel_sf"/>
</dbReference>
<dbReference type="GO" id="GO:0005634">
    <property type="term" value="C:nucleus"/>
    <property type="evidence" value="ECO:0007669"/>
    <property type="project" value="UniProtKB-SubCell"/>
</dbReference>
<evidence type="ECO:0000259" key="7">
    <source>
        <dbReference type="PROSITE" id="PS50863"/>
    </source>
</evidence>
<keyword evidence="5" id="KW-0539">Nucleus</keyword>
<keyword evidence="3" id="KW-0238">DNA-binding</keyword>
<dbReference type="EnsemblPlants" id="AET3Gv20905200.1">
    <property type="protein sequence ID" value="AET3Gv20905200.1"/>
    <property type="gene ID" value="AET3Gv20905200"/>
</dbReference>
<dbReference type="OrthoDB" id="1109907at2759"/>
<keyword evidence="2" id="KW-0805">Transcription regulation</keyword>
<evidence type="ECO:0000313" key="9">
    <source>
        <dbReference type="Proteomes" id="UP000015105"/>
    </source>
</evidence>
<organism evidence="8 9">
    <name type="scientific">Aegilops tauschii subsp. strangulata</name>
    <name type="common">Goatgrass</name>
    <dbReference type="NCBI Taxonomy" id="200361"/>
    <lineage>
        <taxon>Eukaryota</taxon>
        <taxon>Viridiplantae</taxon>
        <taxon>Streptophyta</taxon>
        <taxon>Embryophyta</taxon>
        <taxon>Tracheophyta</taxon>
        <taxon>Spermatophyta</taxon>
        <taxon>Magnoliopsida</taxon>
        <taxon>Liliopsida</taxon>
        <taxon>Poales</taxon>
        <taxon>Poaceae</taxon>
        <taxon>BOP clade</taxon>
        <taxon>Pooideae</taxon>
        <taxon>Triticodae</taxon>
        <taxon>Triticeae</taxon>
        <taxon>Triticinae</taxon>
        <taxon>Aegilops</taxon>
    </lineage>
</organism>
<reference evidence="9" key="2">
    <citation type="journal article" date="2017" name="Nat. Plants">
        <title>The Aegilops tauschii genome reveals multiple impacts of transposons.</title>
        <authorList>
            <person name="Zhao G."/>
            <person name="Zou C."/>
            <person name="Li K."/>
            <person name="Wang K."/>
            <person name="Li T."/>
            <person name="Gao L."/>
            <person name="Zhang X."/>
            <person name="Wang H."/>
            <person name="Yang Z."/>
            <person name="Liu X."/>
            <person name="Jiang W."/>
            <person name="Mao L."/>
            <person name="Kong X."/>
            <person name="Jiao Y."/>
            <person name="Jia J."/>
        </authorList>
    </citation>
    <scope>NUCLEOTIDE SEQUENCE [LARGE SCALE GENOMIC DNA]</scope>
    <source>
        <strain evidence="9">cv. AL8/78</strain>
    </source>
</reference>
<evidence type="ECO:0000256" key="4">
    <source>
        <dbReference type="ARBA" id="ARBA00023163"/>
    </source>
</evidence>
<feature type="domain" description="TF-B3" evidence="7">
    <location>
        <begin position="234"/>
        <end position="338"/>
    </location>
</feature>
<reference evidence="9" key="1">
    <citation type="journal article" date="2014" name="Science">
        <title>Ancient hybridizations among the ancestral genomes of bread wheat.</title>
        <authorList>
            <consortium name="International Wheat Genome Sequencing Consortium,"/>
            <person name="Marcussen T."/>
            <person name="Sandve S.R."/>
            <person name="Heier L."/>
            <person name="Spannagl M."/>
            <person name="Pfeifer M."/>
            <person name="Jakobsen K.S."/>
            <person name="Wulff B.B."/>
            <person name="Steuernagel B."/>
            <person name="Mayer K.F."/>
            <person name="Olsen O.A."/>
        </authorList>
    </citation>
    <scope>NUCLEOTIDE SEQUENCE [LARGE SCALE GENOMIC DNA]</scope>
    <source>
        <strain evidence="9">cv. AL8/78</strain>
    </source>
</reference>
<evidence type="ECO:0000256" key="5">
    <source>
        <dbReference type="ARBA" id="ARBA00023242"/>
    </source>
</evidence>
<dbReference type="PANTHER" id="PTHR31674:SF36">
    <property type="entry name" value="TF-B3 DOMAIN-CONTAINING PROTEIN"/>
    <property type="match status" value="1"/>
</dbReference>
<feature type="compositionally biased region" description="Acidic residues" evidence="6">
    <location>
        <begin position="193"/>
        <end position="203"/>
    </location>
</feature>
<dbReference type="CDD" id="cd10017">
    <property type="entry name" value="B3_DNA"/>
    <property type="match status" value="2"/>
</dbReference>
<protein>
    <recommendedName>
        <fullName evidence="7">TF-B3 domain-containing protein</fullName>
    </recommendedName>
</protein>
<dbReference type="SMART" id="SM01019">
    <property type="entry name" value="B3"/>
    <property type="match status" value="2"/>
</dbReference>
<dbReference type="AlphaFoldDB" id="A0A453G724"/>
<dbReference type="GeneID" id="109757742"/>
<dbReference type="InterPro" id="IPR003340">
    <property type="entry name" value="B3_DNA-bd"/>
</dbReference>
<evidence type="ECO:0000256" key="1">
    <source>
        <dbReference type="ARBA" id="ARBA00004123"/>
    </source>
</evidence>
<dbReference type="STRING" id="200361.A0A453G724"/>
<feature type="compositionally biased region" description="Low complexity" evidence="6">
    <location>
        <begin position="209"/>
        <end position="219"/>
    </location>
</feature>
<dbReference type="Gene3D" id="2.40.330.10">
    <property type="entry name" value="DNA-binding pseudobarrel domain"/>
    <property type="match status" value="2"/>
</dbReference>
<proteinExistence type="predicted"/>
<dbReference type="Pfam" id="PF02362">
    <property type="entry name" value="B3"/>
    <property type="match status" value="2"/>
</dbReference>
<keyword evidence="9" id="KW-1185">Reference proteome</keyword>